<dbReference type="KEGG" id="sgn:SGRA_3098"/>
<dbReference type="EMBL" id="CP002831">
    <property type="protein sequence ID" value="AFC25826.1"/>
    <property type="molecule type" value="Genomic_DNA"/>
</dbReference>
<keyword evidence="2" id="KW-1133">Transmembrane helix</keyword>
<name>H6KZQ0_SAPGL</name>
<evidence type="ECO:0000256" key="1">
    <source>
        <dbReference type="SAM" id="Coils"/>
    </source>
</evidence>
<reference evidence="3 4" key="1">
    <citation type="journal article" date="2012" name="Stand. Genomic Sci.">
        <title>Complete genome sequencing and analysis of Saprospira grandis str. Lewin, a predatory marine bacterium.</title>
        <authorList>
            <person name="Saw J.H."/>
            <person name="Yuryev A."/>
            <person name="Kanbe M."/>
            <person name="Hou S."/>
            <person name="Young A.G."/>
            <person name="Aizawa S."/>
            <person name="Alam M."/>
        </authorList>
    </citation>
    <scope>NUCLEOTIDE SEQUENCE [LARGE SCALE GENOMIC DNA]</scope>
    <source>
        <strain evidence="3 4">Lewin</strain>
    </source>
</reference>
<dbReference type="AlphaFoldDB" id="H6KZQ0"/>
<evidence type="ECO:0000313" key="3">
    <source>
        <dbReference type="EMBL" id="AFC25826.1"/>
    </source>
</evidence>
<feature type="coiled-coil region" evidence="1">
    <location>
        <begin position="99"/>
        <end position="176"/>
    </location>
</feature>
<keyword evidence="1" id="KW-0175">Coiled coil</keyword>
<keyword evidence="2" id="KW-0812">Transmembrane</keyword>
<dbReference type="STRING" id="984262.SGRA_3098"/>
<proteinExistence type="predicted"/>
<gene>
    <name evidence="3" type="ordered locus">SGRA_3098</name>
</gene>
<sequence length="180" mass="20075">MFFAQGRANSELRNVAQQGEAAAEAPKKYSYSKTKNERMKKLISLVVVALIGWIVYVSVLGTPEDKAVRNKLLGSAKDFGQTVVEVFNHEKDKVEAGTYDEVLDKLDKAIDNLKEADKEQDYAQKLKDLEAERQRIKEMLAAAEGAKSARSAEDPNAAAQKDIRKLAEEVVKVSEEMEKK</sequence>
<dbReference type="HOGENOM" id="CLU_128214_0_0_10"/>
<evidence type="ECO:0000313" key="4">
    <source>
        <dbReference type="Proteomes" id="UP000007519"/>
    </source>
</evidence>
<feature type="transmembrane region" description="Helical" evidence="2">
    <location>
        <begin position="42"/>
        <end position="61"/>
    </location>
</feature>
<evidence type="ECO:0000256" key="2">
    <source>
        <dbReference type="SAM" id="Phobius"/>
    </source>
</evidence>
<accession>H6KZQ0</accession>
<protein>
    <submittedName>
        <fullName evidence="3">Uncharacterized protein</fullName>
    </submittedName>
</protein>
<dbReference type="Proteomes" id="UP000007519">
    <property type="component" value="Chromosome"/>
</dbReference>
<keyword evidence="4" id="KW-1185">Reference proteome</keyword>
<keyword evidence="2" id="KW-0472">Membrane</keyword>
<organism evidence="3 4">
    <name type="scientific">Saprospira grandis (strain Lewin)</name>
    <dbReference type="NCBI Taxonomy" id="984262"/>
    <lineage>
        <taxon>Bacteria</taxon>
        <taxon>Pseudomonadati</taxon>
        <taxon>Bacteroidota</taxon>
        <taxon>Saprospiria</taxon>
        <taxon>Saprospirales</taxon>
        <taxon>Saprospiraceae</taxon>
        <taxon>Saprospira</taxon>
    </lineage>
</organism>